<evidence type="ECO:0000256" key="5">
    <source>
        <dbReference type="ARBA" id="ARBA00022737"/>
    </source>
</evidence>
<evidence type="ECO:0000256" key="10">
    <source>
        <dbReference type="ARBA" id="ARBA00025157"/>
    </source>
</evidence>
<keyword evidence="9" id="KW-0472">Membrane</keyword>
<evidence type="ECO:0000256" key="2">
    <source>
        <dbReference type="ARBA" id="ARBA00005417"/>
    </source>
</evidence>
<dbReference type="PROSITE" id="PS00211">
    <property type="entry name" value="ABC_TRANSPORTER_1"/>
    <property type="match status" value="1"/>
</dbReference>
<evidence type="ECO:0000256" key="7">
    <source>
        <dbReference type="ARBA" id="ARBA00022840"/>
    </source>
</evidence>
<protein>
    <submittedName>
        <fullName evidence="12">ABC transporter ATP-binding protein</fullName>
        <ecNumber evidence="12">3.6.3.25</ecNumber>
    </submittedName>
</protein>
<dbReference type="PANTHER" id="PTHR43553">
    <property type="entry name" value="HEAVY METAL TRANSPORTER"/>
    <property type="match status" value="1"/>
</dbReference>
<dbReference type="SMART" id="SM00382">
    <property type="entry name" value="AAA"/>
    <property type="match status" value="2"/>
</dbReference>
<keyword evidence="6" id="KW-0547">Nucleotide-binding</keyword>
<dbReference type="GO" id="GO:0043190">
    <property type="term" value="C:ATP-binding cassette (ABC) transporter complex"/>
    <property type="evidence" value="ECO:0007669"/>
    <property type="project" value="TreeGrafter"/>
</dbReference>
<dbReference type="AlphaFoldDB" id="A0A087B2M3"/>
<dbReference type="STRING" id="1688.BCUN_1039"/>
<evidence type="ECO:0000256" key="4">
    <source>
        <dbReference type="ARBA" id="ARBA00022475"/>
    </source>
</evidence>
<sequence>MPTASLTDVTFAYDGRPPALTDVTATFAPGECVMVTGRSGCGKTTVTRLLNGLAPEHFAGRLDGEARVGGLVAGQSSVQDYNGTVGSVFQNPKTQYFHANSTDELSFPCENAGLPSGEIHGRVRRAIMRFGIPHLLDRNVMELSGGQQQQLAVAAATVLDPGVLVLDEPTGNLDADAMVRLHDMLAELKRDGVTIVIAEHRLAWCADLVDRYVLVEDGRIAGSWDACEFAALPAERRREWGLRALDVTSAREATARLVERGLPGGEGTPVLATHDLVVGYGRRGLLRRRVGGFAKAVPDLQLFAGQMVGLMGRNGAGKSTLVRTLCGLQPACEGRIELDGRPASRRALTRGAALVMQDVHYQLFADSVRGELMAEVRDGDDGDEARAKCDGLLRDLDLLDLADRHPMSLSGGQQQRLAIATALMAGKRFVVLDEPTSGLDHAHMMQVGRLLRRLADRSVAVLVVTHDDELVAQWCDGVVAL</sequence>
<dbReference type="InterPro" id="IPR003593">
    <property type="entry name" value="AAA+_ATPase"/>
</dbReference>
<keyword evidence="8" id="KW-1278">Translocase</keyword>
<dbReference type="InterPro" id="IPR015856">
    <property type="entry name" value="ABC_transpr_CbiO/EcfA_su"/>
</dbReference>
<comment type="function">
    <text evidence="10">Probably part of an ABC transporter complex. Responsible for energy coupling to the transport system.</text>
</comment>
<feature type="domain" description="ABC transporter" evidence="11">
    <location>
        <begin position="4"/>
        <end position="242"/>
    </location>
</feature>
<dbReference type="Gene3D" id="3.40.50.300">
    <property type="entry name" value="P-loop containing nucleotide triphosphate hydrolases"/>
    <property type="match status" value="2"/>
</dbReference>
<dbReference type="SUPFAM" id="SSF52540">
    <property type="entry name" value="P-loop containing nucleoside triphosphate hydrolases"/>
    <property type="match status" value="2"/>
</dbReference>
<organism evidence="12 13">
    <name type="scientific">Bifidobacterium cuniculi</name>
    <dbReference type="NCBI Taxonomy" id="1688"/>
    <lineage>
        <taxon>Bacteria</taxon>
        <taxon>Bacillati</taxon>
        <taxon>Actinomycetota</taxon>
        <taxon>Actinomycetes</taxon>
        <taxon>Bifidobacteriales</taxon>
        <taxon>Bifidobacteriaceae</taxon>
        <taxon>Bifidobacterium</taxon>
    </lineage>
</organism>
<dbReference type="InterPro" id="IPR017871">
    <property type="entry name" value="ABC_transporter-like_CS"/>
</dbReference>
<dbReference type="Pfam" id="PF00005">
    <property type="entry name" value="ABC_tran"/>
    <property type="match status" value="2"/>
</dbReference>
<dbReference type="CDD" id="cd03225">
    <property type="entry name" value="ABC_cobalt_CbiO_domain1"/>
    <property type="match status" value="1"/>
</dbReference>
<accession>A0A087B2M3</accession>
<feature type="domain" description="ABC transporter" evidence="11">
    <location>
        <begin position="271"/>
        <end position="481"/>
    </location>
</feature>
<dbReference type="RefSeq" id="WP_033517670.1">
    <property type="nucleotide sequence ID" value="NZ_JGYV01000002.1"/>
</dbReference>
<evidence type="ECO:0000256" key="3">
    <source>
        <dbReference type="ARBA" id="ARBA00022448"/>
    </source>
</evidence>
<evidence type="ECO:0000259" key="11">
    <source>
        <dbReference type="PROSITE" id="PS50893"/>
    </source>
</evidence>
<evidence type="ECO:0000256" key="8">
    <source>
        <dbReference type="ARBA" id="ARBA00022967"/>
    </source>
</evidence>
<dbReference type="InterPro" id="IPR003439">
    <property type="entry name" value="ABC_transporter-like_ATP-bd"/>
</dbReference>
<dbReference type="InterPro" id="IPR027417">
    <property type="entry name" value="P-loop_NTPase"/>
</dbReference>
<evidence type="ECO:0000313" key="13">
    <source>
        <dbReference type="Proteomes" id="UP000029067"/>
    </source>
</evidence>
<keyword evidence="12" id="KW-0378">Hydrolase</keyword>
<keyword evidence="5" id="KW-0677">Repeat</keyword>
<dbReference type="eggNOG" id="COG1129">
    <property type="taxonomic scope" value="Bacteria"/>
</dbReference>
<evidence type="ECO:0000256" key="1">
    <source>
        <dbReference type="ARBA" id="ARBA00004202"/>
    </source>
</evidence>
<comment type="caution">
    <text evidence="12">The sequence shown here is derived from an EMBL/GenBank/DDBJ whole genome shotgun (WGS) entry which is preliminary data.</text>
</comment>
<reference evidence="12 13" key="1">
    <citation type="submission" date="2014-03" db="EMBL/GenBank/DDBJ databases">
        <title>Genomics of Bifidobacteria.</title>
        <authorList>
            <person name="Ventura M."/>
            <person name="Milani C."/>
            <person name="Lugli G.A."/>
        </authorList>
    </citation>
    <scope>NUCLEOTIDE SEQUENCE [LARGE SCALE GENOMIC DNA]</scope>
    <source>
        <strain evidence="12 13">LMG 10738</strain>
    </source>
</reference>
<dbReference type="GO" id="GO:0042626">
    <property type="term" value="F:ATPase-coupled transmembrane transporter activity"/>
    <property type="evidence" value="ECO:0007669"/>
    <property type="project" value="TreeGrafter"/>
</dbReference>
<proteinExistence type="inferred from homology"/>
<dbReference type="Proteomes" id="UP000029067">
    <property type="component" value="Unassembled WGS sequence"/>
</dbReference>
<keyword evidence="4" id="KW-1003">Cell membrane</keyword>
<keyword evidence="7 12" id="KW-0067">ATP-binding</keyword>
<dbReference type="GO" id="GO:0016887">
    <property type="term" value="F:ATP hydrolysis activity"/>
    <property type="evidence" value="ECO:0007669"/>
    <property type="project" value="InterPro"/>
</dbReference>
<comment type="subcellular location">
    <subcellularLocation>
        <location evidence="1">Cell membrane</location>
        <topology evidence="1">Peripheral membrane protein</topology>
    </subcellularLocation>
</comment>
<dbReference type="EMBL" id="JGYV01000002">
    <property type="protein sequence ID" value="KFI65273.1"/>
    <property type="molecule type" value="Genomic_DNA"/>
</dbReference>
<dbReference type="EC" id="3.6.3.25" evidence="12"/>
<comment type="similarity">
    <text evidence="2">Belongs to the ABC transporter superfamily.</text>
</comment>
<evidence type="ECO:0000256" key="6">
    <source>
        <dbReference type="ARBA" id="ARBA00022741"/>
    </source>
</evidence>
<dbReference type="PROSITE" id="PS50893">
    <property type="entry name" value="ABC_TRANSPORTER_2"/>
    <property type="match status" value="2"/>
</dbReference>
<dbReference type="InterPro" id="IPR050095">
    <property type="entry name" value="ECF_ABC_transporter_ATP-bd"/>
</dbReference>
<evidence type="ECO:0000313" key="12">
    <source>
        <dbReference type="EMBL" id="KFI65273.1"/>
    </source>
</evidence>
<evidence type="ECO:0000256" key="9">
    <source>
        <dbReference type="ARBA" id="ARBA00023136"/>
    </source>
</evidence>
<gene>
    <name evidence="12" type="ORF">BCUN_1039</name>
</gene>
<dbReference type="GO" id="GO:0005524">
    <property type="term" value="F:ATP binding"/>
    <property type="evidence" value="ECO:0007669"/>
    <property type="project" value="UniProtKB-KW"/>
</dbReference>
<keyword evidence="3" id="KW-0813">Transport</keyword>
<dbReference type="PANTHER" id="PTHR43553:SF23">
    <property type="entry name" value="ABC TRANSPORTER ATP-BINDING COMPONENT"/>
    <property type="match status" value="1"/>
</dbReference>
<name>A0A087B2M3_9BIFI</name>
<keyword evidence="13" id="KW-1185">Reference proteome</keyword>